<dbReference type="InterPro" id="IPR052342">
    <property type="entry name" value="MCH/BMMD"/>
</dbReference>
<protein>
    <submittedName>
        <fullName evidence="2">Acyl dehydratase</fullName>
    </submittedName>
</protein>
<dbReference type="PANTHER" id="PTHR43664">
    <property type="entry name" value="MONOAMINE OXIDASE-RELATED"/>
    <property type="match status" value="1"/>
</dbReference>
<keyword evidence="3" id="KW-1185">Reference proteome</keyword>
<dbReference type="PANTHER" id="PTHR43664:SF1">
    <property type="entry name" value="BETA-METHYLMALYL-COA DEHYDRATASE"/>
    <property type="match status" value="1"/>
</dbReference>
<dbReference type="InterPro" id="IPR029069">
    <property type="entry name" value="HotDog_dom_sf"/>
</dbReference>
<comment type="caution">
    <text evidence="2">The sequence shown here is derived from an EMBL/GenBank/DDBJ whole genome shotgun (WGS) entry which is preliminary data.</text>
</comment>
<dbReference type="Gene3D" id="3.10.129.10">
    <property type="entry name" value="Hotdog Thioesterase"/>
    <property type="match status" value="1"/>
</dbReference>
<organism evidence="2 3">
    <name type="scientific">Minwuia thermotolerans</name>
    <dbReference type="NCBI Taxonomy" id="2056226"/>
    <lineage>
        <taxon>Bacteria</taxon>
        <taxon>Pseudomonadati</taxon>
        <taxon>Pseudomonadota</taxon>
        <taxon>Alphaproteobacteria</taxon>
        <taxon>Minwuiales</taxon>
        <taxon>Minwuiaceae</taxon>
        <taxon>Minwuia</taxon>
    </lineage>
</organism>
<dbReference type="SUPFAM" id="SSF54637">
    <property type="entry name" value="Thioesterase/thiol ester dehydrase-isomerase"/>
    <property type="match status" value="1"/>
</dbReference>
<gene>
    <name evidence="2" type="ORF">CVT23_21740</name>
</gene>
<evidence type="ECO:0000313" key="2">
    <source>
        <dbReference type="EMBL" id="PJK27538.1"/>
    </source>
</evidence>
<evidence type="ECO:0000313" key="3">
    <source>
        <dbReference type="Proteomes" id="UP000229498"/>
    </source>
</evidence>
<accession>A0A2M9FVP0</accession>
<reference evidence="2 3" key="1">
    <citation type="submission" date="2017-11" db="EMBL/GenBank/DDBJ databases">
        <title>Draft genome sequence of Rhizobiales bacterium SY3-13.</title>
        <authorList>
            <person name="Sun C."/>
        </authorList>
    </citation>
    <scope>NUCLEOTIDE SEQUENCE [LARGE SCALE GENOMIC DNA]</scope>
    <source>
        <strain evidence="2 3">SY3-13</strain>
    </source>
</reference>
<evidence type="ECO:0000259" key="1">
    <source>
        <dbReference type="Pfam" id="PF01575"/>
    </source>
</evidence>
<dbReference type="CDD" id="cd03454">
    <property type="entry name" value="YdeM"/>
    <property type="match status" value="1"/>
</dbReference>
<feature type="domain" description="MaoC-like" evidence="1">
    <location>
        <begin position="10"/>
        <end position="113"/>
    </location>
</feature>
<dbReference type="Proteomes" id="UP000229498">
    <property type="component" value="Unassembled WGS sequence"/>
</dbReference>
<dbReference type="AlphaFoldDB" id="A0A2M9FVP0"/>
<dbReference type="RefSeq" id="WP_109795251.1">
    <property type="nucleotide sequence ID" value="NZ_PHIG01000063.1"/>
</dbReference>
<dbReference type="EMBL" id="PHIG01000063">
    <property type="protein sequence ID" value="PJK27538.1"/>
    <property type="molecule type" value="Genomic_DNA"/>
</dbReference>
<dbReference type="InterPro" id="IPR002539">
    <property type="entry name" value="MaoC-like_dom"/>
</dbReference>
<dbReference type="OrthoDB" id="9797938at2"/>
<proteinExistence type="predicted"/>
<dbReference type="Pfam" id="PF01575">
    <property type="entry name" value="MaoC_dehydratas"/>
    <property type="match status" value="1"/>
</dbReference>
<name>A0A2M9FVP0_9PROT</name>
<sequence length="148" mass="16697">MKGAFEDIEVGEARETARRTVTKAEILAFAEEFDPQIFHLDEEAAKQTVFRGLCASGWHTASLMMRLQMDAWKSDYSLGSPGFDDLRWLKPLRPGDTIHVRATCIDKTPSRSKPDRGSARWKTEVVNQKGEVVLDAELIGIYRKRGAD</sequence>